<reference evidence="1 2" key="1">
    <citation type="submission" date="2020-08" db="EMBL/GenBank/DDBJ databases">
        <title>Oceanospirillum sp. nov. isolated from marine sediment.</title>
        <authorList>
            <person name="Ji X."/>
        </authorList>
    </citation>
    <scope>NUCLEOTIDE SEQUENCE [LARGE SCALE GENOMIC DNA]</scope>
    <source>
        <strain evidence="1 2">D5</strain>
    </source>
</reference>
<dbReference type="AlphaFoldDB" id="A0A839IXI9"/>
<dbReference type="Pfam" id="PF02831">
    <property type="entry name" value="gpW"/>
    <property type="match status" value="1"/>
</dbReference>
<dbReference type="InterPro" id="IPR036626">
    <property type="entry name" value="GpW_sf"/>
</dbReference>
<accession>A0A839IXI9</accession>
<dbReference type="GO" id="GO:0019058">
    <property type="term" value="P:viral life cycle"/>
    <property type="evidence" value="ECO:0007669"/>
    <property type="project" value="InterPro"/>
</dbReference>
<dbReference type="Gene3D" id="3.30.1580.10">
    <property type="entry name" value="Head-to-tail joining protein W"/>
    <property type="match status" value="1"/>
</dbReference>
<evidence type="ECO:0000313" key="2">
    <source>
        <dbReference type="Proteomes" id="UP000565262"/>
    </source>
</evidence>
<dbReference type="InterPro" id="IPR004174">
    <property type="entry name" value="GpW"/>
</dbReference>
<keyword evidence="2" id="KW-1185">Reference proteome</keyword>
<evidence type="ECO:0000313" key="1">
    <source>
        <dbReference type="EMBL" id="MBB1489400.1"/>
    </source>
</evidence>
<gene>
    <name evidence="1" type="ORF">H4O21_22575</name>
</gene>
<sequence>MATQQQLDEARSAYHTLLTGKAVVSIQKNGRKVDYTPANRAELQRYISQLESELSYQQRRRAFRFRF</sequence>
<organism evidence="1 2">
    <name type="scientific">Oceanospirillum sediminis</name>
    <dbReference type="NCBI Taxonomy" id="2760088"/>
    <lineage>
        <taxon>Bacteria</taxon>
        <taxon>Pseudomonadati</taxon>
        <taxon>Pseudomonadota</taxon>
        <taxon>Gammaproteobacteria</taxon>
        <taxon>Oceanospirillales</taxon>
        <taxon>Oceanospirillaceae</taxon>
        <taxon>Oceanospirillum</taxon>
    </lineage>
</organism>
<dbReference type="Proteomes" id="UP000565262">
    <property type="component" value="Unassembled WGS sequence"/>
</dbReference>
<proteinExistence type="predicted"/>
<dbReference type="SUPFAM" id="SSF64210">
    <property type="entry name" value="Head-to-tail joining protein W, gpW"/>
    <property type="match status" value="1"/>
</dbReference>
<dbReference type="RefSeq" id="WP_182811563.1">
    <property type="nucleotide sequence ID" value="NZ_JACJFM010000052.1"/>
</dbReference>
<protein>
    <submittedName>
        <fullName evidence="1">Phage tail protein</fullName>
    </submittedName>
</protein>
<name>A0A839IXI9_9GAMM</name>
<comment type="caution">
    <text evidence="1">The sequence shown here is derived from an EMBL/GenBank/DDBJ whole genome shotgun (WGS) entry which is preliminary data.</text>
</comment>
<dbReference type="EMBL" id="JACJFM010000052">
    <property type="protein sequence ID" value="MBB1489400.1"/>
    <property type="molecule type" value="Genomic_DNA"/>
</dbReference>